<dbReference type="RefSeq" id="WP_234616371.1">
    <property type="nucleotide sequence ID" value="NZ_CP098806.1"/>
</dbReference>
<evidence type="ECO:0000313" key="1">
    <source>
        <dbReference type="EMBL" id="MCF0043640.1"/>
    </source>
</evidence>
<proteinExistence type="predicted"/>
<dbReference type="AlphaFoldDB" id="A0A9X1TBH0"/>
<organism evidence="1 2">
    <name type="scientific">Dyadobacter fanqingshengii</name>
    <dbReference type="NCBI Taxonomy" id="2906443"/>
    <lineage>
        <taxon>Bacteria</taxon>
        <taxon>Pseudomonadati</taxon>
        <taxon>Bacteroidota</taxon>
        <taxon>Cytophagia</taxon>
        <taxon>Cytophagales</taxon>
        <taxon>Spirosomataceae</taxon>
        <taxon>Dyadobacter</taxon>
    </lineage>
</organism>
<dbReference type="EMBL" id="JAJTTA010000008">
    <property type="protein sequence ID" value="MCF0043640.1"/>
    <property type="molecule type" value="Genomic_DNA"/>
</dbReference>
<gene>
    <name evidence="1" type="ORF">LXM24_26275</name>
</gene>
<sequence>MPDPQVAIAAEIVDFEIHGIGDLNSSLFPSGRALSASIEVKIGEHYHVFGGPSVFFSMPNDGSDFFGHFVMRCFQVLGVKSTKEMEGLVIKAIFANGKVTAISSIDGDQFFYPGAEFEILEKGKEEAEE</sequence>
<name>A0A9X1TBH0_9BACT</name>
<keyword evidence="2" id="KW-1185">Reference proteome</keyword>
<reference evidence="1" key="1">
    <citation type="submission" date="2021-12" db="EMBL/GenBank/DDBJ databases">
        <title>Novel species in genus Dyadobacter.</title>
        <authorList>
            <person name="Ma C."/>
        </authorList>
    </citation>
    <scope>NUCLEOTIDE SEQUENCE</scope>
    <source>
        <strain evidence="1">CY399</strain>
    </source>
</reference>
<protein>
    <submittedName>
        <fullName evidence="1">Uncharacterized protein</fullName>
    </submittedName>
</protein>
<dbReference type="Proteomes" id="UP001139700">
    <property type="component" value="Unassembled WGS sequence"/>
</dbReference>
<accession>A0A9X1TBH0</accession>
<evidence type="ECO:0000313" key="2">
    <source>
        <dbReference type="Proteomes" id="UP001139700"/>
    </source>
</evidence>
<comment type="caution">
    <text evidence="1">The sequence shown here is derived from an EMBL/GenBank/DDBJ whole genome shotgun (WGS) entry which is preliminary data.</text>
</comment>